<organism evidence="4 5">
    <name type="scientific">Microscilla marina ATCC 23134</name>
    <dbReference type="NCBI Taxonomy" id="313606"/>
    <lineage>
        <taxon>Bacteria</taxon>
        <taxon>Pseudomonadati</taxon>
        <taxon>Bacteroidota</taxon>
        <taxon>Cytophagia</taxon>
        <taxon>Cytophagales</taxon>
        <taxon>Microscillaceae</taxon>
        <taxon>Microscilla</taxon>
    </lineage>
</organism>
<dbReference type="InterPro" id="IPR000184">
    <property type="entry name" value="Bac_surfAg_D15"/>
</dbReference>
<proteinExistence type="predicted"/>
<sequence length="393" mass="44638">MGIIRKTLHTITAILLTIQVGLAQDTLSTPADSSSRIGRVYTQALVDSYTPVKKKEKKKNGFLASPFIFYKPDTELIFGGLGIYYFRLGTKNRANKETRLSYAQAIFEYTLNNQVDIQAGWNIFLPNESYISKGFFRFKVYPDLFYGVGNNTKQHNELSYVHNTLIFNTSLAKKLAPNVFLGLEYRYANTYNINFENSTSEVLDNVPGISGGLNSGLGLIFTIDKRDNVVNATKGFLLEVSKYNYNSKLGSTFNYSNVNFTFNKYFDLGNKQVLATNTVANLNSGDPSFLFMAFAGGEKILRSYAMNRFRDKNFVGTQIEYRRHLFWRLGMVGFAGIGDVFDQTSDFSWSKAKYSYGIGLRFMINKQENMNFRLDYGRGRDSQAVYMTVTEAF</sequence>
<keyword evidence="5" id="KW-1185">Reference proteome</keyword>
<dbReference type="OrthoDB" id="621220at2"/>
<dbReference type="Proteomes" id="UP000004095">
    <property type="component" value="Unassembled WGS sequence"/>
</dbReference>
<dbReference type="EMBL" id="AAWS01000021">
    <property type="protein sequence ID" value="EAY27660.1"/>
    <property type="molecule type" value="Genomic_DNA"/>
</dbReference>
<dbReference type="eggNOG" id="COG4775">
    <property type="taxonomic scope" value="Bacteria"/>
</dbReference>
<evidence type="ECO:0000259" key="3">
    <source>
        <dbReference type="Pfam" id="PF01103"/>
    </source>
</evidence>
<reference evidence="4 5" key="1">
    <citation type="submission" date="2007-01" db="EMBL/GenBank/DDBJ databases">
        <authorList>
            <person name="Haygood M."/>
            <person name="Podell S."/>
            <person name="Anderson C."/>
            <person name="Hopkinson B."/>
            <person name="Roe K."/>
            <person name="Barbeau K."/>
            <person name="Gaasterland T."/>
            <person name="Ferriera S."/>
            <person name="Johnson J."/>
            <person name="Kravitz S."/>
            <person name="Beeson K."/>
            <person name="Sutton G."/>
            <person name="Rogers Y.-H."/>
            <person name="Friedman R."/>
            <person name="Frazier M."/>
            <person name="Venter J.C."/>
        </authorList>
    </citation>
    <scope>NUCLEOTIDE SEQUENCE [LARGE SCALE GENOMIC DNA]</scope>
    <source>
        <strain evidence="4 5">ATCC 23134</strain>
    </source>
</reference>
<gene>
    <name evidence="4" type="ORF">M23134_03728</name>
</gene>
<evidence type="ECO:0000256" key="2">
    <source>
        <dbReference type="ARBA" id="ARBA00023136"/>
    </source>
</evidence>
<evidence type="ECO:0000313" key="4">
    <source>
        <dbReference type="EMBL" id="EAY27660.1"/>
    </source>
</evidence>
<name>A1ZPC1_MICM2</name>
<accession>A1ZPC1</accession>
<dbReference type="Gene3D" id="2.40.160.50">
    <property type="entry name" value="membrane protein fhac: a member of the omp85/tpsb transporter family"/>
    <property type="match status" value="1"/>
</dbReference>
<dbReference type="AlphaFoldDB" id="A1ZPC1"/>
<dbReference type="Pfam" id="PF01103">
    <property type="entry name" value="Omp85"/>
    <property type="match status" value="1"/>
</dbReference>
<dbReference type="RefSeq" id="WP_002698969.1">
    <property type="nucleotide sequence ID" value="NZ_AAWS01000021.1"/>
</dbReference>
<protein>
    <submittedName>
        <fullName evidence="4">Outer membrane protein, OMP85 family</fullName>
    </submittedName>
</protein>
<comment type="subcellular location">
    <subcellularLocation>
        <location evidence="1">Membrane</location>
    </subcellularLocation>
</comment>
<evidence type="ECO:0000256" key="1">
    <source>
        <dbReference type="ARBA" id="ARBA00004370"/>
    </source>
</evidence>
<feature type="domain" description="Bacterial surface antigen (D15)" evidence="3">
    <location>
        <begin position="119"/>
        <end position="364"/>
    </location>
</feature>
<evidence type="ECO:0000313" key="5">
    <source>
        <dbReference type="Proteomes" id="UP000004095"/>
    </source>
</evidence>
<dbReference type="GO" id="GO:0019867">
    <property type="term" value="C:outer membrane"/>
    <property type="evidence" value="ECO:0007669"/>
    <property type="project" value="InterPro"/>
</dbReference>
<comment type="caution">
    <text evidence="4">The sequence shown here is derived from an EMBL/GenBank/DDBJ whole genome shotgun (WGS) entry which is preliminary data.</text>
</comment>
<keyword evidence="2" id="KW-0472">Membrane</keyword>